<feature type="domain" description="MBG" evidence="3">
    <location>
        <begin position="696"/>
        <end position="767"/>
    </location>
</feature>
<reference evidence="7" key="1">
    <citation type="journal article" date="2019" name="Int. J. Syst. Evol. Microbiol.">
        <title>The Global Catalogue of Microorganisms (GCM) 10K type strain sequencing project: providing services to taxonomists for standard genome sequencing and annotation.</title>
        <authorList>
            <consortium name="The Broad Institute Genomics Platform"/>
            <consortium name="The Broad Institute Genome Sequencing Center for Infectious Disease"/>
            <person name="Wu L."/>
            <person name="Ma J."/>
        </authorList>
    </citation>
    <scope>NUCLEOTIDE SEQUENCE [LARGE SCALE GENOMIC DNA]</scope>
    <source>
        <strain evidence="7">CECT 7184</strain>
    </source>
</reference>
<feature type="domain" description="MBG" evidence="3">
    <location>
        <begin position="1242"/>
        <end position="1313"/>
    </location>
</feature>
<feature type="chain" id="PRO_5046863502" evidence="2">
    <location>
        <begin position="20"/>
        <end position="2024"/>
    </location>
</feature>
<dbReference type="NCBIfam" id="TIGR04183">
    <property type="entry name" value="Por_Secre_tail"/>
    <property type="match status" value="1"/>
</dbReference>
<name>A0ABT8CQY9_9FLAO</name>
<dbReference type="Proteomes" id="UP001242368">
    <property type="component" value="Unassembled WGS sequence"/>
</dbReference>
<feature type="domain" description="MBG" evidence="3">
    <location>
        <begin position="852"/>
        <end position="923"/>
    </location>
</feature>
<dbReference type="InterPro" id="IPR044023">
    <property type="entry name" value="Ig_7"/>
</dbReference>
<feature type="domain" description="MBG" evidence="3">
    <location>
        <begin position="1554"/>
        <end position="1624"/>
    </location>
</feature>
<keyword evidence="1 2" id="KW-0732">Signal</keyword>
<feature type="domain" description="MBG" evidence="3">
    <location>
        <begin position="1320"/>
        <end position="1391"/>
    </location>
</feature>
<feature type="domain" description="MBG" evidence="3">
    <location>
        <begin position="462"/>
        <end position="533"/>
    </location>
</feature>
<dbReference type="InterPro" id="IPR041286">
    <property type="entry name" value="MBG_2"/>
</dbReference>
<protein>
    <submittedName>
        <fullName evidence="6">MBG domain-containing protein</fullName>
    </submittedName>
</protein>
<feature type="domain" description="MBG" evidence="3">
    <location>
        <begin position="930"/>
        <end position="1001"/>
    </location>
</feature>
<dbReference type="RefSeq" id="WP_290361813.1">
    <property type="nucleotide sequence ID" value="NZ_JAUFQU010000001.1"/>
</dbReference>
<dbReference type="Pfam" id="PF19081">
    <property type="entry name" value="Ig_7"/>
    <property type="match status" value="2"/>
</dbReference>
<dbReference type="InterPro" id="IPR026444">
    <property type="entry name" value="Secre_tail"/>
</dbReference>
<feature type="domain" description="Secretion system C-terminal sorting" evidence="4">
    <location>
        <begin position="1955"/>
        <end position="2021"/>
    </location>
</feature>
<dbReference type="NCBIfam" id="TIGR02167">
    <property type="entry name" value="Liste_lipo_26"/>
    <property type="match status" value="4"/>
</dbReference>
<dbReference type="Pfam" id="PF18676">
    <property type="entry name" value="MBG_2"/>
    <property type="match status" value="15"/>
</dbReference>
<sequence length="2024" mass="216434">MKRLIPLFFSFFCYFLSTAQENFITVWNMNNSGTADNEISFNITTAPGLSVGYSWSCSDGSTGNGIIPEDSTIATISGLPQGQIITLSIEPEHLKTFTINNIPDRMRLTDILQWGSVSWLSMKDAFNGARNLNISATDIPDLSNVTNMSGMFRECTNLNGPANIGTWEISSVKDISNMFQSARIFNQNVGNWDTSNITNMGNLFSDCFLFNQNIENWNTSNVTNMSYMFYGTLSFNQNLSNWNTTSVTNMGFMFCYAQSFNQNLTNWNTENVTDMSSMFYAAISFNQNISSWKLSPIVDMNNMLLLSGINCINYSLSLIGWAANPDTPYGRNLDSVNILYGTNAKTARNYLTLTKGWTILDDMLNDTNCGLPQTITAADITKTYGDDPFVLNATTNSGLIIDYISTDSSTAEVFQDSINSNTWKVKINKAGEVNIIAKQAGNEIYNKAADAIFKLTVKKATLNIVAEAKSKIYGTTDPPLTYQASGFVNADTDGVLSGSLTRTIGENAGTHLIEQGTLLAGNNYDIAYISADFDITKATLNIVAEAKAKVYGTTDPALTYTVTGLANNDDQSIITGALSRTAGENIGTYEIQQGTLTTSNNYNITYTKADFDITKATLNIAAEAKAKVYGTTDPVLTYTVTGLANNDDQSIITGALSRTAGENIGTYEIQQGTLATTANYDLVLTAADFNITKATLNIAADAKAKVYGTTDPALTYTVTGLTNGDDQSVITGSLSRVTGENIGTYEIQQGTLATTANYDLVFTAADFNITKATLNIVADAKAKVYGTTDPVLTYTVTGLANNDDQSIITGALSRTAGENIGTYEIQQGTLATTANYDITYTKANFDITKATLNIVADAKAKVYGTTDPVLTYTVTGLANNDDQSIITGALSRTAGENIGTYEIQQGTLATTANYDITYTKANFDITKATLNIVAEAKAKVYGTTDPVLTYTVTGLANNDDQSIITGALSRTAGENIGTYEIQQGTLATTANYDLVFTAADFNITKATLNIAADAKAKVYGTTDPALTYTVTGLTNGDDQSVITGSLSRVTGENIGTYEIQQGTLATTANYDITYTKADFNITKATLNIAAEAKAKVYGTTDPVLTYTVTGLANNDDQSIITGALSRATGENIGTYEIQQGTLAATANYDITYTKADFGITKATLNIVAEAKAKVYGTTDPALTYTVTGLANNDDQSIITGALSRATGENIGTYEIQQGTLATTANYDLVFTAADFNITKAILNIVAEPKAKVYGTTDPVLTYTVTGLANNDDQSIITGALTRTAGENIGTYEIQQGTLATTANYDITYTKADFDITKATLNIAAEPKAKVYGTTDPALTYTVTGLANNDDQSIITGALSRTAGENIGTYEIQQGTLATTANYDITYTKADFDITKATLNIVAEAKAKVYGTTDPALTYTVTGLANNDDQSIITGALTRTAGETAGIYEIQQGTLATTTNYDLVFTTADFNITKATLNVVAEAKTKVYGTTDPALTYQASGFVNADTDGILSGSLTRTVGENTGTYVIKQGTLMAGNNYDIAYISADFDITKATLNIVADAKNKVYGTTDPVLTYTATGFANGDNPSVITGNLSRDPGEDEGTYAIQQGTLNAYNYNMVYTGADFIIFKTFTIIVTDQTNVTCNGGADGSATVEVNGGIPQYTYSWAPYGGNQATANGLTAGTYTVTITDAIGLAITQEFIITEPPVVVPPTAQTLQTICASADLTLNDIQIQGTQIKWYATAQDTNELPETTALVNGTTYYASQTINGCESVGRTAVTVTLNTIDAPVVEPYSLCQSATVADLEIVTPTGVSYKWYTTETGGIELSEDTVLVTQTYYVEKTEGDCVSQRTAVQITILEVPESPTGAANQSFTVNNIGEATIADLVMDQENIIWYISLEDAMSGNNPLAAEMPLENGQTYYAVLMNTNGCSSVPTPVTVDITLSTGEFDTSGLKYYPNPTSDILTVTYKNSIDRVTVYNLIGQKVMTQEANSKEVQLNMSALANGNYMLEIRSGKQIKFVKVVKK</sequence>
<feature type="domain" description="MBG" evidence="3">
    <location>
        <begin position="1008"/>
        <end position="1079"/>
    </location>
</feature>
<evidence type="ECO:0000256" key="2">
    <source>
        <dbReference type="SAM" id="SignalP"/>
    </source>
</evidence>
<feature type="domain" description="Ig-like" evidence="5">
    <location>
        <begin position="1786"/>
        <end position="1856"/>
    </location>
</feature>
<evidence type="ECO:0000259" key="4">
    <source>
        <dbReference type="Pfam" id="PF18962"/>
    </source>
</evidence>
<feature type="domain" description="MBG" evidence="3">
    <location>
        <begin position="618"/>
        <end position="689"/>
    </location>
</feature>
<proteinExistence type="predicted"/>
<evidence type="ECO:0000256" key="1">
    <source>
        <dbReference type="ARBA" id="ARBA00022729"/>
    </source>
</evidence>
<keyword evidence="7" id="KW-1185">Reference proteome</keyword>
<feature type="domain" description="MBG" evidence="3">
    <location>
        <begin position="1086"/>
        <end position="1157"/>
    </location>
</feature>
<feature type="domain" description="MBG" evidence="3">
    <location>
        <begin position="1164"/>
        <end position="1235"/>
    </location>
</feature>
<dbReference type="Pfam" id="PF03382">
    <property type="entry name" value="DUF285"/>
    <property type="match status" value="1"/>
</dbReference>
<dbReference type="Pfam" id="PF13573">
    <property type="entry name" value="SprB"/>
    <property type="match status" value="1"/>
</dbReference>
<feature type="signal peptide" evidence="2">
    <location>
        <begin position="1"/>
        <end position="19"/>
    </location>
</feature>
<organism evidence="6 7">
    <name type="scientific">Paenimyroides ceti</name>
    <dbReference type="NCBI Taxonomy" id="395087"/>
    <lineage>
        <taxon>Bacteria</taxon>
        <taxon>Pseudomonadati</taxon>
        <taxon>Bacteroidota</taxon>
        <taxon>Flavobacteriia</taxon>
        <taxon>Flavobacteriales</taxon>
        <taxon>Flavobacteriaceae</taxon>
        <taxon>Paenimyroides</taxon>
    </lineage>
</organism>
<accession>A0ABT8CQY9</accession>
<feature type="domain" description="MBG" evidence="3">
    <location>
        <begin position="1476"/>
        <end position="1547"/>
    </location>
</feature>
<feature type="domain" description="MBG" evidence="3">
    <location>
        <begin position="774"/>
        <end position="845"/>
    </location>
</feature>
<evidence type="ECO:0000259" key="5">
    <source>
        <dbReference type="Pfam" id="PF19081"/>
    </source>
</evidence>
<dbReference type="EMBL" id="JAUFQU010000001">
    <property type="protein sequence ID" value="MDN3705652.1"/>
    <property type="molecule type" value="Genomic_DNA"/>
</dbReference>
<dbReference type="InterPro" id="IPR043504">
    <property type="entry name" value="Peptidase_S1_PA_chymotrypsin"/>
</dbReference>
<dbReference type="InterPro" id="IPR011889">
    <property type="entry name" value="Liste_lipo_26"/>
</dbReference>
<dbReference type="Pfam" id="PF18962">
    <property type="entry name" value="Por_Secre_tail"/>
    <property type="match status" value="1"/>
</dbReference>
<feature type="domain" description="Ig-like" evidence="5">
    <location>
        <begin position="1710"/>
        <end position="1782"/>
    </location>
</feature>
<comment type="caution">
    <text evidence="6">The sequence shown here is derived from an EMBL/GenBank/DDBJ whole genome shotgun (WGS) entry which is preliminary data.</text>
</comment>
<dbReference type="Gene3D" id="2.40.10.10">
    <property type="entry name" value="Trypsin-like serine proteases"/>
    <property type="match status" value="1"/>
</dbReference>
<gene>
    <name evidence="6" type="ORF">QW060_00715</name>
</gene>
<evidence type="ECO:0000313" key="7">
    <source>
        <dbReference type="Proteomes" id="UP001242368"/>
    </source>
</evidence>
<feature type="domain" description="MBG" evidence="3">
    <location>
        <begin position="1398"/>
        <end position="1469"/>
    </location>
</feature>
<evidence type="ECO:0000259" key="3">
    <source>
        <dbReference type="Pfam" id="PF18676"/>
    </source>
</evidence>
<evidence type="ECO:0000313" key="6">
    <source>
        <dbReference type="EMBL" id="MDN3705652.1"/>
    </source>
</evidence>
<dbReference type="Gene3D" id="3.30.160.710">
    <property type="match status" value="3"/>
</dbReference>
<dbReference type="InterPro" id="IPR005046">
    <property type="entry name" value="DUF285"/>
</dbReference>
<dbReference type="InterPro" id="IPR025667">
    <property type="entry name" value="SprB_repeat"/>
</dbReference>
<feature type="domain" description="MBG" evidence="3">
    <location>
        <begin position="540"/>
        <end position="611"/>
    </location>
</feature>